<dbReference type="EMBL" id="CP000360">
    <property type="protein sequence ID" value="ABF41868.1"/>
    <property type="molecule type" value="Genomic_DNA"/>
</dbReference>
<dbReference type="AlphaFoldDB" id="Q1IMN2"/>
<feature type="chain" id="PRO_5004190934" description="DUF1800 domain-containing protein" evidence="2">
    <location>
        <begin position="20"/>
        <end position="665"/>
    </location>
</feature>
<feature type="compositionally biased region" description="Acidic residues" evidence="1">
    <location>
        <begin position="155"/>
        <end position="169"/>
    </location>
</feature>
<feature type="region of interest" description="Disordered" evidence="1">
    <location>
        <begin position="144"/>
        <end position="179"/>
    </location>
</feature>
<dbReference type="KEGG" id="aba:Acid345_2867"/>
<gene>
    <name evidence="3" type="ordered locus">Acid345_2867</name>
</gene>
<evidence type="ECO:0008006" key="5">
    <source>
        <dbReference type="Google" id="ProtNLM"/>
    </source>
</evidence>
<feature type="signal peptide" evidence="2">
    <location>
        <begin position="1"/>
        <end position="19"/>
    </location>
</feature>
<protein>
    <recommendedName>
        <fullName evidence="5">DUF1800 domain-containing protein</fullName>
    </recommendedName>
</protein>
<sequence>MPFQRVVTAAALISTLTLGATILSASKKKTTAPQLDDTKQVVHALNRLTFGPRPGDVDRVKAIGLNKWIDEQLHPDKIDDSALQARLSNFRTLTMNAREMAEKFPPNQVVKQVSEGKMSVPHNPDEKIVYLAALDRYDLKKENKANGTKKKADDADATDQADLPDDQINDAERQRRRSARIHGEQIATQIASVAPDKRIEALLRLPDQDRRDLLRINDETRQQLISGMNPADREAVLAMRNPQGLVEDELKDSKLLRAIYSDRQLEEVMTDFWFNHFNIFLNKGPDRYFVTEYERDVIRRHALGKFKDLLNATAHSPAMMFYLDNAESVGPNSPAALGMPDSLRRPMYRGYGQPPQQHSAKKKQNGLNENYARELMELHTLGVNGGYSQKDVTEVAKVFTGWTIEEPRKGGGFKFAERRHEPGSKYVLGQKIDQGGEREGEHVLEMLARDPHTAHFVCNKLAMRFVADAPPQALVDRMADTFLKKDGDIREVLRTMLQSQEFWAPESYRAKVKTPLEFVVSSVRATGAEVSDAKPLVQTLNQMGMPLYGMQPPTGYSMKADTWVNSAALLARMNFALGLGTGKIKGSQVPPEFLHGNNAPDAMATESTLEQNLLAGDISEQTRSVIHKQLDDPKIQAQVADDNKRAQREGLLAGLILGSPEFQRR</sequence>
<dbReference type="eggNOG" id="COG5267">
    <property type="taxonomic scope" value="Bacteria"/>
</dbReference>
<dbReference type="Proteomes" id="UP000002432">
    <property type="component" value="Chromosome"/>
</dbReference>
<dbReference type="RefSeq" id="WP_011523669.1">
    <property type="nucleotide sequence ID" value="NC_008009.1"/>
</dbReference>
<dbReference type="STRING" id="204669.Acid345_2867"/>
<dbReference type="InterPro" id="IPR014917">
    <property type="entry name" value="DUF1800"/>
</dbReference>
<evidence type="ECO:0000313" key="3">
    <source>
        <dbReference type="EMBL" id="ABF41868.1"/>
    </source>
</evidence>
<evidence type="ECO:0000256" key="1">
    <source>
        <dbReference type="SAM" id="MobiDB-lite"/>
    </source>
</evidence>
<organism evidence="3 4">
    <name type="scientific">Koribacter versatilis (strain Ellin345)</name>
    <dbReference type="NCBI Taxonomy" id="204669"/>
    <lineage>
        <taxon>Bacteria</taxon>
        <taxon>Pseudomonadati</taxon>
        <taxon>Acidobacteriota</taxon>
        <taxon>Terriglobia</taxon>
        <taxon>Terriglobales</taxon>
        <taxon>Candidatus Korobacteraceae</taxon>
        <taxon>Candidatus Korobacter</taxon>
    </lineage>
</organism>
<keyword evidence="2" id="KW-0732">Signal</keyword>
<proteinExistence type="predicted"/>
<keyword evidence="4" id="KW-1185">Reference proteome</keyword>
<evidence type="ECO:0000256" key="2">
    <source>
        <dbReference type="SAM" id="SignalP"/>
    </source>
</evidence>
<reference evidence="3 4" key="1">
    <citation type="journal article" date="2009" name="Appl. Environ. Microbiol.">
        <title>Three genomes from the phylum Acidobacteria provide insight into the lifestyles of these microorganisms in soils.</title>
        <authorList>
            <person name="Ward N.L."/>
            <person name="Challacombe J.F."/>
            <person name="Janssen P.H."/>
            <person name="Henrissat B."/>
            <person name="Coutinho P.M."/>
            <person name="Wu M."/>
            <person name="Xie G."/>
            <person name="Haft D.H."/>
            <person name="Sait M."/>
            <person name="Badger J."/>
            <person name="Barabote R.D."/>
            <person name="Bradley B."/>
            <person name="Brettin T.S."/>
            <person name="Brinkac L.M."/>
            <person name="Bruce D."/>
            <person name="Creasy T."/>
            <person name="Daugherty S.C."/>
            <person name="Davidsen T.M."/>
            <person name="DeBoy R.T."/>
            <person name="Detter J.C."/>
            <person name="Dodson R.J."/>
            <person name="Durkin A.S."/>
            <person name="Ganapathy A."/>
            <person name="Gwinn-Giglio M."/>
            <person name="Han C.S."/>
            <person name="Khouri H."/>
            <person name="Kiss H."/>
            <person name="Kothari S.P."/>
            <person name="Madupu R."/>
            <person name="Nelson K.E."/>
            <person name="Nelson W.C."/>
            <person name="Paulsen I."/>
            <person name="Penn K."/>
            <person name="Ren Q."/>
            <person name="Rosovitz M.J."/>
            <person name="Selengut J.D."/>
            <person name="Shrivastava S."/>
            <person name="Sullivan S.A."/>
            <person name="Tapia R."/>
            <person name="Thompson L.S."/>
            <person name="Watkins K.L."/>
            <person name="Yang Q."/>
            <person name="Yu C."/>
            <person name="Zafar N."/>
            <person name="Zhou L."/>
            <person name="Kuske C.R."/>
        </authorList>
    </citation>
    <scope>NUCLEOTIDE SEQUENCE [LARGE SCALE GENOMIC DNA]</scope>
    <source>
        <strain evidence="3 4">Ellin345</strain>
    </source>
</reference>
<accession>Q1IMN2</accession>
<dbReference type="Pfam" id="PF08811">
    <property type="entry name" value="DUF1800"/>
    <property type="match status" value="1"/>
</dbReference>
<feature type="compositionally biased region" description="Basic and acidic residues" evidence="1">
    <location>
        <begin position="144"/>
        <end position="154"/>
    </location>
</feature>
<evidence type="ECO:0000313" key="4">
    <source>
        <dbReference type="Proteomes" id="UP000002432"/>
    </source>
</evidence>
<dbReference type="OrthoDB" id="9772295at2"/>
<name>Q1IMN2_KORVE</name>
<dbReference type="EnsemblBacteria" id="ABF41868">
    <property type="protein sequence ID" value="ABF41868"/>
    <property type="gene ID" value="Acid345_2867"/>
</dbReference>
<dbReference type="HOGENOM" id="CLU_026001_0_1_0"/>